<dbReference type="PROSITE" id="PS50932">
    <property type="entry name" value="HTH_LACI_2"/>
    <property type="match status" value="1"/>
</dbReference>
<keyword evidence="1" id="KW-0805">Transcription regulation</keyword>
<dbReference type="CDD" id="cd06307">
    <property type="entry name" value="PBP1_sugar_binding"/>
    <property type="match status" value="1"/>
</dbReference>
<accession>A0A1B8R954</accession>
<reference evidence="5" key="1">
    <citation type="journal article" date="2015" name="BMC Genomics">
        <title>Transcriptome profiling of a Rhizobium leguminosarum bv. trifolii rosR mutant reveals the role of the transcriptional regulator RosR in motility, synthesis of cell-surface components, and other cellular processes.</title>
        <authorList>
            <person name="Rachwal K."/>
            <person name="Matczynska E."/>
            <person name="Janczarek M."/>
        </authorList>
    </citation>
    <scope>NUCLEOTIDE SEQUENCE</scope>
    <source>
        <strain evidence="5">Rt24.2</strain>
    </source>
</reference>
<dbReference type="InterPro" id="IPR028082">
    <property type="entry name" value="Peripla_BP_I"/>
</dbReference>
<dbReference type="GO" id="GO:0000976">
    <property type="term" value="F:transcription cis-regulatory region binding"/>
    <property type="evidence" value="ECO:0007669"/>
    <property type="project" value="TreeGrafter"/>
</dbReference>
<dbReference type="GeneID" id="61429077"/>
<protein>
    <submittedName>
        <fullName evidence="5">LacI family transcriptional regulator</fullName>
    </submittedName>
</protein>
<dbReference type="InterPro" id="IPR000843">
    <property type="entry name" value="HTH_LacI"/>
</dbReference>
<dbReference type="PANTHER" id="PTHR30146:SF152">
    <property type="entry name" value="TRANSCRIPTIONAL REGULATORY PROTEIN"/>
    <property type="match status" value="1"/>
</dbReference>
<dbReference type="AlphaFoldDB" id="A0A1B8R954"/>
<dbReference type="CDD" id="cd01392">
    <property type="entry name" value="HTH_LacI"/>
    <property type="match status" value="1"/>
</dbReference>
<dbReference type="InterPro" id="IPR025997">
    <property type="entry name" value="SBP_2_dom"/>
</dbReference>
<reference evidence="5" key="2">
    <citation type="journal article" date="2016" name="Front. Microbiol.">
        <title>The Regulatory Protein RosR Affects Rhizobium leguminosarum bv. trifolii Protein Profiles, Cell Surface Properties, and Symbiosis with Clover.</title>
        <authorList>
            <person name="Rachwal K."/>
            <person name="Boguszewska A."/>
            <person name="Kopcinska J."/>
            <person name="Karas M."/>
            <person name="Tchorzewski M."/>
            <person name="Janczarek M."/>
        </authorList>
    </citation>
    <scope>NUCLEOTIDE SEQUENCE</scope>
    <source>
        <strain evidence="5">Rt24.2</strain>
    </source>
</reference>
<dbReference type="Pfam" id="PF13407">
    <property type="entry name" value="Peripla_BP_4"/>
    <property type="match status" value="1"/>
</dbReference>
<dbReference type="SUPFAM" id="SSF53822">
    <property type="entry name" value="Periplasmic binding protein-like I"/>
    <property type="match status" value="1"/>
</dbReference>
<evidence type="ECO:0000256" key="1">
    <source>
        <dbReference type="ARBA" id="ARBA00023015"/>
    </source>
</evidence>
<dbReference type="Gene3D" id="1.10.260.40">
    <property type="entry name" value="lambda repressor-like DNA-binding domains"/>
    <property type="match status" value="1"/>
</dbReference>
<dbReference type="Gene3D" id="3.40.50.2300">
    <property type="match status" value="2"/>
</dbReference>
<dbReference type="RefSeq" id="WP_065277087.1">
    <property type="nucleotide sequence ID" value="NZ_MAMO01000051.1"/>
</dbReference>
<sequence>MAAKSRPTAADVARRADVGVATVDRVLNGRAPVRKETADRVREAAEAIGYHALPLIRHRTNARNVRNVRLGFVLQKGTDPFYQNVATGLRKELSSRLDVKGKPDIVFVDDITAESLRKKILEVGSRTDAVAVVAIDHPLVVLAVDELNLRKKPVFTLLSGISASGVTGYIGLDSRKVGRTGAFIISKMAGAKGKIATLVGSHRYLGQDLSEMGFRSYFREIGEEARLLETIVNFDNPEVAREVTTSLLDRHADLAAIYNAGGGQDGIVQAIRAHSSGQRPVVVCNDLTDATRPALIDGVISCFLCLPIEAFARAVIDEMVSSIIGIRPAAPNRTLPFDVIFAENLPA</sequence>
<evidence type="ECO:0000256" key="2">
    <source>
        <dbReference type="ARBA" id="ARBA00023125"/>
    </source>
</evidence>
<dbReference type="Pfam" id="PF00356">
    <property type="entry name" value="LacI"/>
    <property type="match status" value="1"/>
</dbReference>
<evidence type="ECO:0000313" key="5">
    <source>
        <dbReference type="EMBL" id="AOO91863.1"/>
    </source>
</evidence>
<feature type="domain" description="HTH lacI-type" evidence="4">
    <location>
        <begin position="7"/>
        <end position="67"/>
    </location>
</feature>
<name>A0A1B8R954_RHILT</name>
<dbReference type="EMBL" id="KX489499">
    <property type="protein sequence ID" value="AOO91863.1"/>
    <property type="molecule type" value="Genomic_DNA"/>
</dbReference>
<dbReference type="GO" id="GO:0003700">
    <property type="term" value="F:DNA-binding transcription factor activity"/>
    <property type="evidence" value="ECO:0007669"/>
    <property type="project" value="TreeGrafter"/>
</dbReference>
<keyword evidence="2" id="KW-0238">DNA-binding</keyword>
<organism evidence="5">
    <name type="scientific">Rhizobium leguminosarum bv. trifolii</name>
    <dbReference type="NCBI Taxonomy" id="386"/>
    <lineage>
        <taxon>Bacteria</taxon>
        <taxon>Pseudomonadati</taxon>
        <taxon>Pseudomonadota</taxon>
        <taxon>Alphaproteobacteria</taxon>
        <taxon>Hyphomicrobiales</taxon>
        <taxon>Rhizobiaceae</taxon>
        <taxon>Rhizobium/Agrobacterium group</taxon>
        <taxon>Rhizobium</taxon>
    </lineage>
</organism>
<dbReference type="SUPFAM" id="SSF47413">
    <property type="entry name" value="lambda repressor-like DNA-binding domains"/>
    <property type="match status" value="1"/>
</dbReference>
<keyword evidence="3" id="KW-0804">Transcription</keyword>
<dbReference type="InterPro" id="IPR010982">
    <property type="entry name" value="Lambda_DNA-bd_dom_sf"/>
</dbReference>
<dbReference type="PANTHER" id="PTHR30146">
    <property type="entry name" value="LACI-RELATED TRANSCRIPTIONAL REPRESSOR"/>
    <property type="match status" value="1"/>
</dbReference>
<proteinExistence type="predicted"/>
<evidence type="ECO:0000256" key="3">
    <source>
        <dbReference type="ARBA" id="ARBA00023163"/>
    </source>
</evidence>
<evidence type="ECO:0000259" key="4">
    <source>
        <dbReference type="PROSITE" id="PS50932"/>
    </source>
</evidence>
<dbReference type="SMART" id="SM00354">
    <property type="entry name" value="HTH_LACI"/>
    <property type="match status" value="1"/>
</dbReference>